<evidence type="ECO:0000256" key="2">
    <source>
        <dbReference type="PROSITE-ProRule" id="PRU00703"/>
    </source>
</evidence>
<gene>
    <name evidence="4" type="ORF">MFFC18_39150</name>
</gene>
<dbReference type="KEGG" id="mff:MFFC18_39150"/>
<dbReference type="Proteomes" id="UP000322214">
    <property type="component" value="Chromosome"/>
</dbReference>
<dbReference type="PANTHER" id="PTHR43080">
    <property type="entry name" value="CBS DOMAIN-CONTAINING PROTEIN CBSX3, MITOCHONDRIAL"/>
    <property type="match status" value="1"/>
</dbReference>
<evidence type="ECO:0000259" key="3">
    <source>
        <dbReference type="PROSITE" id="PS51371"/>
    </source>
</evidence>
<dbReference type="CDD" id="cd04629">
    <property type="entry name" value="CBS_pair_bac"/>
    <property type="match status" value="1"/>
</dbReference>
<dbReference type="OrthoDB" id="9790355at2"/>
<evidence type="ECO:0000256" key="1">
    <source>
        <dbReference type="ARBA" id="ARBA00023122"/>
    </source>
</evidence>
<dbReference type="InterPro" id="IPR046342">
    <property type="entry name" value="CBS_dom_sf"/>
</dbReference>
<keyword evidence="1 2" id="KW-0129">CBS domain</keyword>
<name>A0A5B9PEQ7_9BACT</name>
<dbReference type="SUPFAM" id="SSF54631">
    <property type="entry name" value="CBS-domain pair"/>
    <property type="match status" value="1"/>
</dbReference>
<keyword evidence="5" id="KW-1185">Reference proteome</keyword>
<dbReference type="Gene3D" id="3.10.580.10">
    <property type="entry name" value="CBS-domain"/>
    <property type="match status" value="1"/>
</dbReference>
<accession>A0A5B9PEQ7</accession>
<dbReference type="InterPro" id="IPR044729">
    <property type="entry name" value="CBS_bac"/>
</dbReference>
<feature type="domain" description="CBS" evidence="3">
    <location>
        <begin position="81"/>
        <end position="136"/>
    </location>
</feature>
<protein>
    <submittedName>
        <fullName evidence="4">Inosine 5'-monophosphate dehydrogenase</fullName>
    </submittedName>
</protein>
<proteinExistence type="predicted"/>
<reference evidence="4 5" key="1">
    <citation type="submission" date="2019-08" db="EMBL/GenBank/DDBJ databases">
        <title>Deep-cultivation of Planctomycetes and their phenomic and genomic characterization uncovers novel biology.</title>
        <authorList>
            <person name="Wiegand S."/>
            <person name="Jogler M."/>
            <person name="Boedeker C."/>
            <person name="Pinto D."/>
            <person name="Vollmers J."/>
            <person name="Rivas-Marin E."/>
            <person name="Kohn T."/>
            <person name="Peeters S.H."/>
            <person name="Heuer A."/>
            <person name="Rast P."/>
            <person name="Oberbeckmann S."/>
            <person name="Bunk B."/>
            <person name="Jeske O."/>
            <person name="Meyerdierks A."/>
            <person name="Storesund J.E."/>
            <person name="Kallscheuer N."/>
            <person name="Luecker S."/>
            <person name="Lage O.M."/>
            <person name="Pohl T."/>
            <person name="Merkel B.J."/>
            <person name="Hornburger P."/>
            <person name="Mueller R.-W."/>
            <person name="Bruemmer F."/>
            <person name="Labrenz M."/>
            <person name="Spormann A.M."/>
            <person name="Op den Camp H."/>
            <person name="Overmann J."/>
            <person name="Amann R."/>
            <person name="Jetten M.S.M."/>
            <person name="Mascher T."/>
            <person name="Medema M.H."/>
            <person name="Devos D.P."/>
            <person name="Kaster A.-K."/>
            <person name="Ovreas L."/>
            <person name="Rohde M."/>
            <person name="Galperin M.Y."/>
            <person name="Jogler C."/>
        </authorList>
    </citation>
    <scope>NUCLEOTIDE SEQUENCE [LARGE SCALE GENOMIC DNA]</scope>
    <source>
        <strain evidence="4 5">FC18</strain>
    </source>
</reference>
<sequence length="159" mass="17834">MTHEISNMVASDIMVTRLVKLRPETDVFKAIEILVKNRISGAPVVDDQDQLLGVFSEKCCMQVLVDAAYEGLPTNQVQAFMDKDPDTVSENTQLISIANFFLITPSRRLPVLRDGRIVGQISRRDVIRAAAKRQAKHSDHSKRLLYLSALREMDDVPAV</sequence>
<dbReference type="STRING" id="980251.GCA_001642875_04185"/>
<dbReference type="Pfam" id="PF00571">
    <property type="entry name" value="CBS"/>
    <property type="match status" value="2"/>
</dbReference>
<evidence type="ECO:0000313" key="5">
    <source>
        <dbReference type="Proteomes" id="UP000322214"/>
    </source>
</evidence>
<dbReference type="InterPro" id="IPR000644">
    <property type="entry name" value="CBS_dom"/>
</dbReference>
<dbReference type="PANTHER" id="PTHR43080:SF26">
    <property type="entry name" value="REGULATORY PROTEIN"/>
    <property type="match status" value="1"/>
</dbReference>
<feature type="domain" description="CBS" evidence="3">
    <location>
        <begin position="14"/>
        <end position="74"/>
    </location>
</feature>
<dbReference type="EMBL" id="CP042912">
    <property type="protein sequence ID" value="QEG24009.1"/>
    <property type="molecule type" value="Genomic_DNA"/>
</dbReference>
<organism evidence="4 5">
    <name type="scientific">Mariniblastus fucicola</name>
    <dbReference type="NCBI Taxonomy" id="980251"/>
    <lineage>
        <taxon>Bacteria</taxon>
        <taxon>Pseudomonadati</taxon>
        <taxon>Planctomycetota</taxon>
        <taxon>Planctomycetia</taxon>
        <taxon>Pirellulales</taxon>
        <taxon>Pirellulaceae</taxon>
        <taxon>Mariniblastus</taxon>
    </lineage>
</organism>
<evidence type="ECO:0000313" key="4">
    <source>
        <dbReference type="EMBL" id="QEG24009.1"/>
    </source>
</evidence>
<dbReference type="PROSITE" id="PS51371">
    <property type="entry name" value="CBS"/>
    <property type="match status" value="2"/>
</dbReference>
<dbReference type="SMART" id="SM00116">
    <property type="entry name" value="CBS"/>
    <property type="match status" value="2"/>
</dbReference>
<dbReference type="InterPro" id="IPR051257">
    <property type="entry name" value="Diverse_CBS-Domain"/>
</dbReference>
<dbReference type="AlphaFoldDB" id="A0A5B9PEQ7"/>
<dbReference type="RefSeq" id="WP_084416803.1">
    <property type="nucleotide sequence ID" value="NZ_CP042912.1"/>
</dbReference>